<organism evidence="2 3">
    <name type="scientific">Rhizobium wenxiniae</name>
    <dbReference type="NCBI Taxonomy" id="1737357"/>
    <lineage>
        <taxon>Bacteria</taxon>
        <taxon>Pseudomonadati</taxon>
        <taxon>Pseudomonadota</taxon>
        <taxon>Alphaproteobacteria</taxon>
        <taxon>Hyphomicrobiales</taxon>
        <taxon>Rhizobiaceae</taxon>
        <taxon>Rhizobium/Agrobacterium group</taxon>
        <taxon>Rhizobium</taxon>
    </lineage>
</organism>
<proteinExistence type="predicted"/>
<evidence type="ECO:0000256" key="1">
    <source>
        <dbReference type="SAM" id="MobiDB-lite"/>
    </source>
</evidence>
<feature type="compositionally biased region" description="Polar residues" evidence="1">
    <location>
        <begin position="65"/>
        <end position="74"/>
    </location>
</feature>
<evidence type="ECO:0000313" key="3">
    <source>
        <dbReference type="Proteomes" id="UP000547879"/>
    </source>
</evidence>
<dbReference type="RefSeq" id="WP_183995151.1">
    <property type="nucleotide sequence ID" value="NZ_BMHW01000019.1"/>
</dbReference>
<sequence>MRNDNHETGVMSSILTELGVLPPEGSGQEPMTVEQQEIIAAYRTGRMTEEQFQEHLSDDPELANYLTQTNSAHP</sequence>
<reference evidence="2 3" key="1">
    <citation type="submission" date="2020-08" db="EMBL/GenBank/DDBJ databases">
        <title>Genomic Encyclopedia of Type Strains, Phase IV (KMG-IV): sequencing the most valuable type-strain genomes for metagenomic binning, comparative biology and taxonomic classification.</title>
        <authorList>
            <person name="Goeker M."/>
        </authorList>
    </citation>
    <scope>NUCLEOTIDE SEQUENCE [LARGE SCALE GENOMIC DNA]</scope>
    <source>
        <strain evidence="2 3">DSM 100734</strain>
    </source>
</reference>
<evidence type="ECO:0000313" key="2">
    <source>
        <dbReference type="EMBL" id="MBB6164520.1"/>
    </source>
</evidence>
<feature type="region of interest" description="Disordered" evidence="1">
    <location>
        <begin position="51"/>
        <end position="74"/>
    </location>
</feature>
<protein>
    <submittedName>
        <fullName evidence="2">Uncharacterized protein</fullName>
    </submittedName>
</protein>
<name>A0A7W9Y9I9_9HYPH</name>
<gene>
    <name evidence="2" type="ORF">HNQ72_004365</name>
</gene>
<dbReference type="EMBL" id="JACHEG010000006">
    <property type="protein sequence ID" value="MBB6164520.1"/>
    <property type="molecule type" value="Genomic_DNA"/>
</dbReference>
<accession>A0A7W9Y9I9</accession>
<dbReference type="Proteomes" id="UP000547879">
    <property type="component" value="Unassembled WGS sequence"/>
</dbReference>
<dbReference type="AlphaFoldDB" id="A0A7W9Y9I9"/>
<comment type="caution">
    <text evidence="2">The sequence shown here is derived from an EMBL/GenBank/DDBJ whole genome shotgun (WGS) entry which is preliminary data.</text>
</comment>
<feature type="region of interest" description="Disordered" evidence="1">
    <location>
        <begin position="1"/>
        <end position="31"/>
    </location>
</feature>
<keyword evidence="3" id="KW-1185">Reference proteome</keyword>